<name>A0A067SW24_GALM3</name>
<dbReference type="OrthoDB" id="3035621at2759"/>
<accession>A0A067SW24</accession>
<organism evidence="1 2">
    <name type="scientific">Galerina marginata (strain CBS 339.88)</name>
    <dbReference type="NCBI Taxonomy" id="685588"/>
    <lineage>
        <taxon>Eukaryota</taxon>
        <taxon>Fungi</taxon>
        <taxon>Dikarya</taxon>
        <taxon>Basidiomycota</taxon>
        <taxon>Agaricomycotina</taxon>
        <taxon>Agaricomycetes</taxon>
        <taxon>Agaricomycetidae</taxon>
        <taxon>Agaricales</taxon>
        <taxon>Agaricineae</taxon>
        <taxon>Strophariaceae</taxon>
        <taxon>Galerina</taxon>
    </lineage>
</organism>
<dbReference type="Proteomes" id="UP000027222">
    <property type="component" value="Unassembled WGS sequence"/>
</dbReference>
<dbReference type="STRING" id="685588.A0A067SW24"/>
<dbReference type="AlphaFoldDB" id="A0A067SW24"/>
<keyword evidence="2" id="KW-1185">Reference proteome</keyword>
<protein>
    <submittedName>
        <fullName evidence="1">Uncharacterized protein</fullName>
    </submittedName>
</protein>
<evidence type="ECO:0000313" key="2">
    <source>
        <dbReference type="Proteomes" id="UP000027222"/>
    </source>
</evidence>
<dbReference type="EMBL" id="KL142391">
    <property type="protein sequence ID" value="KDR71889.1"/>
    <property type="molecule type" value="Genomic_DNA"/>
</dbReference>
<sequence>MTSTLQPSPSIASDLPLELLYEIFDHVCAPPPSLAALPRVGGRHLGPLWLGRICKRWRDVASALPFLWTYIHLVPSSDRYDAQVEILEEYLRRSKNLPLTIVFTIRTTNTDEYCNNRSRPLYELIAQECHRWEVIDIFIPHLCVPHMNATCLHLPLLRSASVEALREEFPLHFIQNAPLLSDLALGIFTLPNLDKPFHHLTHFSAFDLNSGDVLQALKLAPNLRSCFIEHLQRPWPDAIADPLYVKLEHLESFTILDSSSMDAQASLFNYIAAAPALQEFRCTARPEGLLPLGLIVDLMDRAQCRLETLELKTKRLGRLDTGVLLEGLLRCTTTLSSLVLHYDGTTAADKFVTNISELLNPLSSPVPPLNAGTVVSTVGGDSPVLLPDLLNLELLFPQVDSFSPILTMLKNRWEFGTPLIFDLSSSESPSSGKQFTKIMSAHLPEWCRPAAMVELADQIKDGFVMDFI</sequence>
<dbReference type="HOGENOM" id="CLU_018544_14_2_1"/>
<gene>
    <name evidence="1" type="ORF">GALMADRAFT_253670</name>
</gene>
<reference evidence="2" key="1">
    <citation type="journal article" date="2014" name="Proc. Natl. Acad. Sci. U.S.A.">
        <title>Extensive sampling of basidiomycete genomes demonstrates inadequacy of the white-rot/brown-rot paradigm for wood decay fungi.</title>
        <authorList>
            <person name="Riley R."/>
            <person name="Salamov A.A."/>
            <person name="Brown D.W."/>
            <person name="Nagy L.G."/>
            <person name="Floudas D."/>
            <person name="Held B.W."/>
            <person name="Levasseur A."/>
            <person name="Lombard V."/>
            <person name="Morin E."/>
            <person name="Otillar R."/>
            <person name="Lindquist E.A."/>
            <person name="Sun H."/>
            <person name="LaButti K.M."/>
            <person name="Schmutz J."/>
            <person name="Jabbour D."/>
            <person name="Luo H."/>
            <person name="Baker S.E."/>
            <person name="Pisabarro A.G."/>
            <person name="Walton J.D."/>
            <person name="Blanchette R.A."/>
            <person name="Henrissat B."/>
            <person name="Martin F."/>
            <person name="Cullen D."/>
            <person name="Hibbett D.S."/>
            <person name="Grigoriev I.V."/>
        </authorList>
    </citation>
    <scope>NUCLEOTIDE SEQUENCE [LARGE SCALE GENOMIC DNA]</scope>
    <source>
        <strain evidence="2">CBS 339.88</strain>
    </source>
</reference>
<evidence type="ECO:0000313" key="1">
    <source>
        <dbReference type="EMBL" id="KDR71889.1"/>
    </source>
</evidence>
<proteinExistence type="predicted"/>